<sequence length="683" mass="74803">MAESGSSPPEYPTPKHGSYANVTASTSHQSWSFANPSHIIIKLHLEEDYNKLWMGTIWSLGDCPMRVFKWTPLFNPKMEAPLAPVRIRLPGLPIHFFNHNALFAICEVTGTPLQVDSLTATRSRLSMARVCVELDLLKEKIPEIILEFAGTTHVQKIVYERIPNYCIHCKHIGHSIEGCYMNGNKAWPPPPVRRPTLKSAPDGQVSKGPNGNIEKLRGTMDNSKSLNTATPNPNPGVNHAITKNQACIMVNKKGPRETGLVSKDFLNSAKKSKHTNFEGSQSNDEGSGTNRFSILEKRVFEPLDDLPLLIEGRDEVNNLKLDARDDPKIVDNDMLRDVAVAKNLIMERASLPGLDNGDITHSYVNGVHQCPTHSVTILSAIEKNIHTHGLDLKRAHDSNLDIISGPHTNSDYVEYIGKNLSSSLNMNMAEKVGDNMIYGAVPLLDLEAGLHKVSKRNICGSISNNITPQFSKSATFLDGVIGQQECQRNLHASGPKSTIFHAKLVEDSLHVSKLDHKYINWPCNPSTSCVMATNQVGPDFIDPPLINSSTNVHMAQFDQHPSVPYAIHKQAVFLIDNLGPQYYHNEAQDFSSTPGQPSLVANGPKPNSFTPPFSPSISSSPIMLSNPAQSAESSCPPPGVGSSAAANQVLDPAPLATVQDIEDEKLIQICTRMDSPPVLDSRI</sequence>
<feature type="region of interest" description="Disordered" evidence="1">
    <location>
        <begin position="197"/>
        <end position="216"/>
    </location>
</feature>
<protein>
    <recommendedName>
        <fullName evidence="4">DUF4283 domain-containing protein</fullName>
    </recommendedName>
</protein>
<feature type="region of interest" description="Disordered" evidence="1">
    <location>
        <begin position="585"/>
        <end position="645"/>
    </location>
</feature>
<comment type="caution">
    <text evidence="2">The sequence shown here is derived from an EMBL/GenBank/DDBJ whole genome shotgun (WGS) entry which is preliminary data.</text>
</comment>
<proteinExistence type="predicted"/>
<dbReference type="InterPro" id="IPR040256">
    <property type="entry name" value="At4g02000-like"/>
</dbReference>
<evidence type="ECO:0000313" key="3">
    <source>
        <dbReference type="Proteomes" id="UP001318860"/>
    </source>
</evidence>
<evidence type="ECO:0000256" key="1">
    <source>
        <dbReference type="SAM" id="MobiDB-lite"/>
    </source>
</evidence>
<dbReference type="PANTHER" id="PTHR31286:SF179">
    <property type="entry name" value="RNASE H TYPE-1 DOMAIN-CONTAINING PROTEIN"/>
    <property type="match status" value="1"/>
</dbReference>
<keyword evidence="3" id="KW-1185">Reference proteome</keyword>
<evidence type="ECO:0000313" key="2">
    <source>
        <dbReference type="EMBL" id="KAK6120615.1"/>
    </source>
</evidence>
<feature type="compositionally biased region" description="Low complexity" evidence="1">
    <location>
        <begin position="604"/>
        <end position="627"/>
    </location>
</feature>
<organism evidence="2 3">
    <name type="scientific">Rehmannia glutinosa</name>
    <name type="common">Chinese foxglove</name>
    <dbReference type="NCBI Taxonomy" id="99300"/>
    <lineage>
        <taxon>Eukaryota</taxon>
        <taxon>Viridiplantae</taxon>
        <taxon>Streptophyta</taxon>
        <taxon>Embryophyta</taxon>
        <taxon>Tracheophyta</taxon>
        <taxon>Spermatophyta</taxon>
        <taxon>Magnoliopsida</taxon>
        <taxon>eudicotyledons</taxon>
        <taxon>Gunneridae</taxon>
        <taxon>Pentapetalae</taxon>
        <taxon>asterids</taxon>
        <taxon>lamiids</taxon>
        <taxon>Lamiales</taxon>
        <taxon>Orobanchaceae</taxon>
        <taxon>Rehmannieae</taxon>
        <taxon>Rehmannia</taxon>
    </lineage>
</organism>
<name>A0ABR0UEI0_REHGL</name>
<evidence type="ECO:0008006" key="4">
    <source>
        <dbReference type="Google" id="ProtNLM"/>
    </source>
</evidence>
<gene>
    <name evidence="2" type="ORF">DH2020_045648</name>
</gene>
<dbReference type="EMBL" id="JABTTQ020003045">
    <property type="protein sequence ID" value="KAK6120615.1"/>
    <property type="molecule type" value="Genomic_DNA"/>
</dbReference>
<dbReference type="Proteomes" id="UP001318860">
    <property type="component" value="Unassembled WGS sequence"/>
</dbReference>
<reference evidence="2 3" key="1">
    <citation type="journal article" date="2021" name="Comput. Struct. Biotechnol. J.">
        <title>De novo genome assembly of the potent medicinal plant Rehmannia glutinosa using nanopore technology.</title>
        <authorList>
            <person name="Ma L."/>
            <person name="Dong C."/>
            <person name="Song C."/>
            <person name="Wang X."/>
            <person name="Zheng X."/>
            <person name="Niu Y."/>
            <person name="Chen S."/>
            <person name="Feng W."/>
        </authorList>
    </citation>
    <scope>NUCLEOTIDE SEQUENCE [LARGE SCALE GENOMIC DNA]</scope>
    <source>
        <strain evidence="2">DH-2019</strain>
    </source>
</reference>
<accession>A0ABR0UEI0</accession>
<dbReference type="PANTHER" id="PTHR31286">
    <property type="entry name" value="GLYCINE-RICH CELL WALL STRUCTURAL PROTEIN 1.8-LIKE"/>
    <property type="match status" value="1"/>
</dbReference>